<reference evidence="1 2" key="1">
    <citation type="submission" date="2020-05" db="EMBL/GenBank/DDBJ databases">
        <title>Vigna angularis (adzuki bean) Var. LongXiaoDou No. 4 denovo assembly.</title>
        <authorList>
            <person name="Xiang H."/>
        </authorList>
    </citation>
    <scope>NUCLEOTIDE SEQUENCE [LARGE SCALE GENOMIC DNA]</scope>
    <source>
        <tissue evidence="1">Leaf</tissue>
    </source>
</reference>
<accession>A0A8T0K3Z4</accession>
<organism evidence="1 2">
    <name type="scientific">Phaseolus angularis</name>
    <name type="common">Azuki bean</name>
    <name type="synonym">Vigna angularis</name>
    <dbReference type="NCBI Taxonomy" id="3914"/>
    <lineage>
        <taxon>Eukaryota</taxon>
        <taxon>Viridiplantae</taxon>
        <taxon>Streptophyta</taxon>
        <taxon>Embryophyta</taxon>
        <taxon>Tracheophyta</taxon>
        <taxon>Spermatophyta</taxon>
        <taxon>Magnoliopsida</taxon>
        <taxon>eudicotyledons</taxon>
        <taxon>Gunneridae</taxon>
        <taxon>Pentapetalae</taxon>
        <taxon>rosids</taxon>
        <taxon>fabids</taxon>
        <taxon>Fabales</taxon>
        <taxon>Fabaceae</taxon>
        <taxon>Papilionoideae</taxon>
        <taxon>50 kb inversion clade</taxon>
        <taxon>NPAAA clade</taxon>
        <taxon>indigoferoid/millettioid clade</taxon>
        <taxon>Phaseoleae</taxon>
        <taxon>Vigna</taxon>
    </lineage>
</organism>
<sequence length="139" mass="15593">MEALEYFVGGYFADGGADQFSQQDKRHAEQKIDESFAIDDLLDFSYADDIMSNDFFDNVAGNSTDSFTVTALTIATPQFRVATTASSQPLSLAATPVILNALENSVLHYYPGRYIHRLWRKTADARVLILHRHAIVVRF</sequence>
<protein>
    <submittedName>
        <fullName evidence="1">Uncharacterized protein</fullName>
    </submittedName>
</protein>
<dbReference type="Proteomes" id="UP000743370">
    <property type="component" value="Unassembled WGS sequence"/>
</dbReference>
<proteinExistence type="predicted"/>
<name>A0A8T0K3Z4_PHAAN</name>
<gene>
    <name evidence="1" type="ORF">HKW66_Vig0182820</name>
</gene>
<dbReference type="EMBL" id="JABFOF010000006">
    <property type="protein sequence ID" value="KAG2394341.1"/>
    <property type="molecule type" value="Genomic_DNA"/>
</dbReference>
<evidence type="ECO:0000313" key="2">
    <source>
        <dbReference type="Proteomes" id="UP000743370"/>
    </source>
</evidence>
<dbReference type="AlphaFoldDB" id="A0A8T0K3Z4"/>
<evidence type="ECO:0000313" key="1">
    <source>
        <dbReference type="EMBL" id="KAG2394341.1"/>
    </source>
</evidence>
<comment type="caution">
    <text evidence="1">The sequence shown here is derived from an EMBL/GenBank/DDBJ whole genome shotgun (WGS) entry which is preliminary data.</text>
</comment>